<evidence type="ECO:0000313" key="3">
    <source>
        <dbReference type="EMBL" id="MBX15781.1"/>
    </source>
</evidence>
<feature type="transmembrane region" description="Helical" evidence="1">
    <location>
        <begin position="21"/>
        <end position="42"/>
    </location>
</feature>
<evidence type="ECO:0000313" key="2">
    <source>
        <dbReference type="EMBL" id="MBX15779.1"/>
    </source>
</evidence>
<sequence>MMGPIIRDTRFARTAIVNRSCWLLIFVAQVIRISCLIVNLYVAPVSLTIPLASPFQHFASVPYLISAM</sequence>
<evidence type="ECO:0000256" key="1">
    <source>
        <dbReference type="SAM" id="Phobius"/>
    </source>
</evidence>
<dbReference type="AlphaFoldDB" id="A0A2P2LCT8"/>
<reference evidence="3" key="1">
    <citation type="submission" date="2018-02" db="EMBL/GenBank/DDBJ databases">
        <title>Rhizophora mucronata_Transcriptome.</title>
        <authorList>
            <person name="Meera S.P."/>
            <person name="Sreeshan A."/>
            <person name="Augustine A."/>
        </authorList>
    </citation>
    <scope>NUCLEOTIDE SEQUENCE</scope>
    <source>
        <tissue evidence="3">Leaf</tissue>
    </source>
</reference>
<organism evidence="3">
    <name type="scientific">Rhizophora mucronata</name>
    <name type="common">Asiatic mangrove</name>
    <dbReference type="NCBI Taxonomy" id="61149"/>
    <lineage>
        <taxon>Eukaryota</taxon>
        <taxon>Viridiplantae</taxon>
        <taxon>Streptophyta</taxon>
        <taxon>Embryophyta</taxon>
        <taxon>Tracheophyta</taxon>
        <taxon>Spermatophyta</taxon>
        <taxon>Magnoliopsida</taxon>
        <taxon>eudicotyledons</taxon>
        <taxon>Gunneridae</taxon>
        <taxon>Pentapetalae</taxon>
        <taxon>rosids</taxon>
        <taxon>fabids</taxon>
        <taxon>Malpighiales</taxon>
        <taxon>Rhizophoraceae</taxon>
        <taxon>Rhizophora</taxon>
    </lineage>
</organism>
<dbReference type="EMBL" id="GGEC01035297">
    <property type="protein sequence ID" value="MBX15781.1"/>
    <property type="molecule type" value="Transcribed_RNA"/>
</dbReference>
<protein>
    <submittedName>
        <fullName evidence="2">Uncharacterized protein MANES_10G099000</fullName>
    </submittedName>
</protein>
<keyword evidence="1" id="KW-0812">Transmembrane</keyword>
<keyword evidence="1" id="KW-0472">Membrane</keyword>
<dbReference type="EMBL" id="GGEC01035295">
    <property type="protein sequence ID" value="MBX15779.1"/>
    <property type="molecule type" value="Transcribed_RNA"/>
</dbReference>
<name>A0A2P2LCT8_RHIMU</name>
<dbReference type="EMBL" id="GGEC01035302">
    <property type="protein sequence ID" value="MBX15786.1"/>
    <property type="molecule type" value="Transcribed_RNA"/>
</dbReference>
<proteinExistence type="predicted"/>
<keyword evidence="1" id="KW-1133">Transmembrane helix</keyword>
<accession>A0A2P2LCT8</accession>